<dbReference type="InterPro" id="IPR019786">
    <property type="entry name" value="Zinc_finger_PHD-type_CS"/>
</dbReference>
<feature type="region of interest" description="Disordered" evidence="6">
    <location>
        <begin position="46"/>
        <end position="76"/>
    </location>
</feature>
<comment type="subcellular location">
    <subcellularLocation>
        <location evidence="1">Nucleus</location>
    </subcellularLocation>
</comment>
<dbReference type="GO" id="GO:0005634">
    <property type="term" value="C:nucleus"/>
    <property type="evidence" value="ECO:0007669"/>
    <property type="project" value="UniProtKB-SubCell"/>
</dbReference>
<dbReference type="GO" id="GO:0000785">
    <property type="term" value="C:chromatin"/>
    <property type="evidence" value="ECO:0007669"/>
    <property type="project" value="TreeGrafter"/>
</dbReference>
<evidence type="ECO:0000256" key="6">
    <source>
        <dbReference type="SAM" id="MobiDB-lite"/>
    </source>
</evidence>
<dbReference type="InterPro" id="IPR001965">
    <property type="entry name" value="Znf_PHD"/>
</dbReference>
<dbReference type="Pfam" id="PF00628">
    <property type="entry name" value="PHD"/>
    <property type="match status" value="1"/>
</dbReference>
<dbReference type="Gene3D" id="2.30.30.1150">
    <property type="match status" value="1"/>
</dbReference>
<dbReference type="InterPro" id="IPR019787">
    <property type="entry name" value="Znf_PHD-finger"/>
</dbReference>
<evidence type="ECO:0000256" key="2">
    <source>
        <dbReference type="ARBA" id="ARBA00022723"/>
    </source>
</evidence>
<dbReference type="InterPro" id="IPR011011">
    <property type="entry name" value="Znf_FYVE_PHD"/>
</dbReference>
<gene>
    <name evidence="8" type="ORF">ALAG00032_LOCUS10675</name>
</gene>
<feature type="compositionally biased region" description="Basic residues" evidence="6">
    <location>
        <begin position="115"/>
        <end position="136"/>
    </location>
</feature>
<evidence type="ECO:0000259" key="7">
    <source>
        <dbReference type="PROSITE" id="PS50016"/>
    </source>
</evidence>
<feature type="domain" description="PHD-type" evidence="7">
    <location>
        <begin position="582"/>
        <end position="633"/>
    </location>
</feature>
<keyword evidence="3 5" id="KW-0863">Zinc-finger</keyword>
<keyword evidence="4" id="KW-0862">Zinc</keyword>
<dbReference type="EMBL" id="HBIJ01016001">
    <property type="protein sequence ID" value="CAE0369911.1"/>
    <property type="molecule type" value="Transcribed_RNA"/>
</dbReference>
<sequence>MEGLPKFKKFKPLVQKVKPASKVRVPSKPPEHKILQSKFLNGIPFTVKHKPKPKPINLAPTKVAPSHASVAPASSDDISHNIVPTLEPVAPIVNTIEQSNVRGRGSDDDQGLEAKRRRKEERKQNKKEKKKKKKKKHEEIDDNVSTAFAAYDTIAEIPICADAIEPHACEVGGADAIEPHACEVKDIHMEDTNKTCTFVEEGPNEAIHACEVDMEDTNKTCTFVEEGPVVNEETSEDSRPEKLQDNNIQVSQITRHEYREPKRNDWILYRHNDQQTIDENNLVGRITTAKKKCAGVMVLCLHLLNCDAKNIKVEVKRSTYGSHWRFANEIEVKRAQDAEKELVQIEAVKKNEQNELGDKSICPSKVAQACNVNQEEHFSKEMFRIPEKQDWIIYQHSDDKTIQESYFMGRVTNVKKKQRGDGIKLMLSTVNCVRKRLEVEIMQSTYGKSWLFATKAQIDFACQSTLDNGGDEINEKNDEEEKIAVSLPQVGNTIVHRHNNRQSLEECFVIAKIIQEEKRIADTIIDVKVELFNCIRKEAKLRLKLAQFESQWRYATDTERLACVPQSPSASSNDDNFSSTSSIACVVCGKGDDAPTLLLCDRCNRGTHLACFQPPLLDLPKDDEWLCDACAWKMDEEEENF</sequence>
<evidence type="ECO:0000256" key="1">
    <source>
        <dbReference type="ARBA" id="ARBA00004123"/>
    </source>
</evidence>
<name>A0A7S3NIF4_9STRA</name>
<dbReference type="PROSITE" id="PS01359">
    <property type="entry name" value="ZF_PHD_1"/>
    <property type="match status" value="1"/>
</dbReference>
<dbReference type="SMART" id="SM00249">
    <property type="entry name" value="PHD"/>
    <property type="match status" value="1"/>
</dbReference>
<evidence type="ECO:0000256" key="4">
    <source>
        <dbReference type="ARBA" id="ARBA00022833"/>
    </source>
</evidence>
<protein>
    <recommendedName>
        <fullName evidence="7">PHD-type domain-containing protein</fullName>
    </recommendedName>
</protein>
<feature type="compositionally biased region" description="Low complexity" evidence="6">
    <location>
        <begin position="63"/>
        <end position="75"/>
    </location>
</feature>
<dbReference type="SUPFAM" id="SSF57903">
    <property type="entry name" value="FYVE/PHD zinc finger"/>
    <property type="match status" value="1"/>
</dbReference>
<dbReference type="GO" id="GO:0008270">
    <property type="term" value="F:zinc ion binding"/>
    <property type="evidence" value="ECO:0007669"/>
    <property type="project" value="UniProtKB-KW"/>
</dbReference>
<dbReference type="PANTHER" id="PTHR45915">
    <property type="entry name" value="TRANSCRIPTION INTERMEDIARY FACTOR"/>
    <property type="match status" value="1"/>
</dbReference>
<organism evidence="8">
    <name type="scientific">Aureoumbra lagunensis</name>
    <dbReference type="NCBI Taxonomy" id="44058"/>
    <lineage>
        <taxon>Eukaryota</taxon>
        <taxon>Sar</taxon>
        <taxon>Stramenopiles</taxon>
        <taxon>Ochrophyta</taxon>
        <taxon>Pelagophyceae</taxon>
        <taxon>Pelagomonadales</taxon>
        <taxon>Aureoumbra</taxon>
    </lineage>
</organism>
<dbReference type="PANTHER" id="PTHR45915:SF2">
    <property type="entry name" value="TOUTATIS, ISOFORM E"/>
    <property type="match status" value="1"/>
</dbReference>
<dbReference type="PROSITE" id="PS50016">
    <property type="entry name" value="ZF_PHD_2"/>
    <property type="match status" value="1"/>
</dbReference>
<feature type="region of interest" description="Disordered" evidence="6">
    <location>
        <begin position="95"/>
        <end position="139"/>
    </location>
</feature>
<evidence type="ECO:0000256" key="3">
    <source>
        <dbReference type="ARBA" id="ARBA00022771"/>
    </source>
</evidence>
<evidence type="ECO:0000313" key="8">
    <source>
        <dbReference type="EMBL" id="CAE0369911.1"/>
    </source>
</evidence>
<accession>A0A7S3NIF4</accession>
<evidence type="ECO:0000256" key="5">
    <source>
        <dbReference type="PROSITE-ProRule" id="PRU00146"/>
    </source>
</evidence>
<dbReference type="AlphaFoldDB" id="A0A7S3NIF4"/>
<proteinExistence type="predicted"/>
<keyword evidence="2" id="KW-0479">Metal-binding</keyword>
<reference evidence="8" key="1">
    <citation type="submission" date="2021-01" db="EMBL/GenBank/DDBJ databases">
        <authorList>
            <person name="Corre E."/>
            <person name="Pelletier E."/>
            <person name="Niang G."/>
            <person name="Scheremetjew M."/>
            <person name="Finn R."/>
            <person name="Kale V."/>
            <person name="Holt S."/>
            <person name="Cochrane G."/>
            <person name="Meng A."/>
            <person name="Brown T."/>
            <person name="Cohen L."/>
        </authorList>
    </citation>
    <scope>NUCLEOTIDE SEQUENCE</scope>
    <source>
        <strain evidence="8">CCMP1510</strain>
    </source>
</reference>